<comment type="caution">
    <text evidence="2">The sequence shown here is derived from an EMBL/GenBank/DDBJ whole genome shotgun (WGS) entry which is preliminary data.</text>
</comment>
<dbReference type="Proteomes" id="UP000632766">
    <property type="component" value="Unassembled WGS sequence"/>
</dbReference>
<dbReference type="PANTHER" id="PTHR24567">
    <property type="entry name" value="CRP FAMILY TRANSCRIPTIONAL REGULATORY PROTEIN"/>
    <property type="match status" value="1"/>
</dbReference>
<dbReference type="SMART" id="SM00100">
    <property type="entry name" value="cNMP"/>
    <property type="match status" value="2"/>
</dbReference>
<evidence type="ECO:0000313" key="2">
    <source>
        <dbReference type="EMBL" id="MBH8563498.1"/>
    </source>
</evidence>
<dbReference type="PANTHER" id="PTHR24567:SF77">
    <property type="entry name" value="NUCLEOSIDE-RESPONSIVE TRANSCRIPTIONAL ACTIVATOR OF NUCLEOSIDE UTILIZATION DEOR"/>
    <property type="match status" value="1"/>
</dbReference>
<dbReference type="NCBIfam" id="TIGR03896">
    <property type="entry name" value="cyc_nuc_ocin"/>
    <property type="match status" value="1"/>
</dbReference>
<sequence>MTEVLLKELSKSDIDWIISTGRRKEIAPGTILMQEKKALDALHILLDGILKVTVSEPEQNPLARAFAVMEDIEPLGREIARLSSGEVVGEIPFISNRSTTTTVSAVEKSLVISIPQQQLATKLQQDVGFAARFYRAIAIIFSDRLQGVINQLGRKNFGKSQPVRDVLCVLGELHDSDIDWLMAAGIPEKIAANTVLIHQGGAVDALYILLNGTMSLSISDDERNPLARAFAAIEGNEILGREIGRLSKGEIIGETPFIDGRLPLANVKAIEDCLVLSISRQKLAAKLQQDMGFASRFYRAIATLLSHRLQGMYTQLSYGRQVYSRSQPLDEMVEYEDELELNVLDRIAFAGKRFDWMQGKLTNYSV</sequence>
<dbReference type="GO" id="GO:0005829">
    <property type="term" value="C:cytosol"/>
    <property type="evidence" value="ECO:0007669"/>
    <property type="project" value="TreeGrafter"/>
</dbReference>
<dbReference type="PROSITE" id="PS50042">
    <property type="entry name" value="CNMP_BINDING_3"/>
    <property type="match status" value="2"/>
</dbReference>
<dbReference type="Gene3D" id="2.60.120.10">
    <property type="entry name" value="Jelly Rolls"/>
    <property type="match status" value="2"/>
</dbReference>
<dbReference type="RefSeq" id="WP_198125377.1">
    <property type="nucleotide sequence ID" value="NZ_JAECZC010000026.1"/>
</dbReference>
<name>A0A8J7L8L9_9NOST</name>
<dbReference type="SUPFAM" id="SSF51206">
    <property type="entry name" value="cAMP-binding domain-like"/>
    <property type="match status" value="2"/>
</dbReference>
<dbReference type="InterPro" id="IPR018490">
    <property type="entry name" value="cNMP-bd_dom_sf"/>
</dbReference>
<dbReference type="InterPro" id="IPR023892">
    <property type="entry name" value="cNMP-bd"/>
</dbReference>
<dbReference type="InterPro" id="IPR000595">
    <property type="entry name" value="cNMP-bd_dom"/>
</dbReference>
<dbReference type="InterPro" id="IPR014710">
    <property type="entry name" value="RmlC-like_jellyroll"/>
</dbReference>
<protein>
    <submittedName>
        <fullName evidence="2">Cyclic nucleotide-binding domain-containing protein</fullName>
    </submittedName>
</protein>
<keyword evidence="3" id="KW-1185">Reference proteome</keyword>
<organism evidence="2 3">
    <name type="scientific">Amazonocrinis nigriterrae CENA67</name>
    <dbReference type="NCBI Taxonomy" id="2794033"/>
    <lineage>
        <taxon>Bacteria</taxon>
        <taxon>Bacillati</taxon>
        <taxon>Cyanobacteriota</taxon>
        <taxon>Cyanophyceae</taxon>
        <taxon>Nostocales</taxon>
        <taxon>Nostocaceae</taxon>
        <taxon>Amazonocrinis</taxon>
        <taxon>Amazonocrinis nigriterrae</taxon>
    </lineage>
</organism>
<accession>A0A8J7L8L9</accession>
<dbReference type="CDD" id="cd00038">
    <property type="entry name" value="CAP_ED"/>
    <property type="match status" value="2"/>
</dbReference>
<dbReference type="EMBL" id="JAECZC010000026">
    <property type="protein sequence ID" value="MBH8563498.1"/>
    <property type="molecule type" value="Genomic_DNA"/>
</dbReference>
<reference evidence="2 3" key="1">
    <citation type="journal article" date="2021" name="Int. J. Syst. Evol. Microbiol.">
        <title>Amazonocrinis nigriterrae gen. nov., sp. nov., Atlanticothrix silvestris gen. nov., sp. nov. and Dendronalium phyllosphericum gen. nov., sp. nov., nostocacean cyanobacteria from Brazilian environments.</title>
        <authorList>
            <person name="Alvarenga D.O."/>
            <person name="Andreote A.P.D."/>
            <person name="Branco L.H.Z."/>
            <person name="Delbaje E."/>
            <person name="Cruz R.B."/>
            <person name="Varani A.M."/>
            <person name="Fiore M.F."/>
        </authorList>
    </citation>
    <scope>NUCLEOTIDE SEQUENCE [LARGE SCALE GENOMIC DNA]</scope>
    <source>
        <strain evidence="2 3">CENA67</strain>
    </source>
</reference>
<gene>
    <name evidence="2" type="ORF">I8748_15105</name>
</gene>
<evidence type="ECO:0000313" key="3">
    <source>
        <dbReference type="Proteomes" id="UP000632766"/>
    </source>
</evidence>
<feature type="domain" description="Cyclic nucleotide-binding" evidence="1">
    <location>
        <begin position="169"/>
        <end position="283"/>
    </location>
</feature>
<feature type="domain" description="Cyclic nucleotide-binding" evidence="1">
    <location>
        <begin position="5"/>
        <end position="119"/>
    </location>
</feature>
<evidence type="ECO:0000259" key="1">
    <source>
        <dbReference type="PROSITE" id="PS50042"/>
    </source>
</evidence>
<dbReference type="AlphaFoldDB" id="A0A8J7L8L9"/>
<proteinExistence type="predicted"/>
<dbReference type="GO" id="GO:0003700">
    <property type="term" value="F:DNA-binding transcription factor activity"/>
    <property type="evidence" value="ECO:0007669"/>
    <property type="project" value="TreeGrafter"/>
</dbReference>
<dbReference type="Pfam" id="PF00027">
    <property type="entry name" value="cNMP_binding"/>
    <property type="match status" value="2"/>
</dbReference>
<dbReference type="InterPro" id="IPR050397">
    <property type="entry name" value="Env_Response_Regulators"/>
</dbReference>